<keyword evidence="3" id="KW-0210">Decarboxylase</keyword>
<dbReference type="InterPro" id="IPR015421">
    <property type="entry name" value="PyrdxlP-dep_Trfase_major"/>
</dbReference>
<dbReference type="AlphaFoldDB" id="A0AA35YAE4"/>
<sequence length="509" mass="56921">MNPLNPVEFRRQGHMVIDFLADYYENIEKYPVKSQVKPGYLFQSSPDCAPMYPEPIEAILKDVQKDIIPGITHWQSPNFFAYFASSANTASFLGEMLLNGFNVVGFNWASSPAATELEILVMEWLLKLLQLPQSFSTSSDHGGGVLLGTTCEAFVCTLLAAKEKTLDQIGREKTEKLAVYCSDQTHFSFQKSAKIVGIKPQNVRQVVTTRSTNFELSPESLDEMIKRDIEDGLIPIYLCATVGTTSTTAVDPLGTLCEVASKYNMWVHVDAAYAGSACICPEFRHFLDGVEGASSFSFNAHKWLLTNLACCCLWVKDKSSFTKPLSTTSELIANKTTESGKVVDYKDWQISLARRFQALKLWMVLRSYGTIALREYIRKHVKMAKDFEGLVNMDSRFEIMARRYFSMVCFRVSPYAISQHHDNDHEANEFNQMLLELVNATGRVYMTHSVVGGVYVIRFAVGATLTEDRHVKMAWELVQGQATSLLGTPTPNSASNVQPSKQIEGSIST</sequence>
<dbReference type="GO" id="GO:0036469">
    <property type="term" value="F:L-tryptophan decarboxylase activity"/>
    <property type="evidence" value="ECO:0007669"/>
    <property type="project" value="UniProtKB-ARBA"/>
</dbReference>
<evidence type="ECO:0000313" key="10">
    <source>
        <dbReference type="Proteomes" id="UP001177003"/>
    </source>
</evidence>
<evidence type="ECO:0000313" key="9">
    <source>
        <dbReference type="EMBL" id="CAI9264766.1"/>
    </source>
</evidence>
<dbReference type="Gene3D" id="3.90.1150.10">
    <property type="entry name" value="Aspartate Aminotransferase, domain 1"/>
    <property type="match status" value="1"/>
</dbReference>
<evidence type="ECO:0008006" key="11">
    <source>
        <dbReference type="Google" id="ProtNLM"/>
    </source>
</evidence>
<dbReference type="InterPro" id="IPR002129">
    <property type="entry name" value="PyrdxlP-dep_de-COase"/>
</dbReference>
<feature type="region of interest" description="Disordered" evidence="8">
    <location>
        <begin position="486"/>
        <end position="509"/>
    </location>
</feature>
<accession>A0AA35YAE4</accession>
<evidence type="ECO:0000256" key="1">
    <source>
        <dbReference type="ARBA" id="ARBA00001933"/>
    </source>
</evidence>
<dbReference type="SUPFAM" id="SSF53383">
    <property type="entry name" value="PLP-dependent transferases"/>
    <property type="match status" value="1"/>
</dbReference>
<evidence type="ECO:0000256" key="5">
    <source>
        <dbReference type="ARBA" id="ARBA00023239"/>
    </source>
</evidence>
<evidence type="ECO:0000256" key="6">
    <source>
        <dbReference type="PIRSR" id="PIRSR602129-50"/>
    </source>
</evidence>
<dbReference type="CDD" id="cd06450">
    <property type="entry name" value="DOPA_deC_like"/>
    <property type="match status" value="1"/>
</dbReference>
<reference evidence="9" key="1">
    <citation type="submission" date="2023-04" db="EMBL/GenBank/DDBJ databases">
        <authorList>
            <person name="Vijverberg K."/>
            <person name="Xiong W."/>
            <person name="Schranz E."/>
        </authorList>
    </citation>
    <scope>NUCLEOTIDE SEQUENCE</scope>
</reference>
<dbReference type="PANTHER" id="PTHR11999">
    <property type="entry name" value="GROUP II PYRIDOXAL-5-PHOSPHATE DECARBOXYLASE"/>
    <property type="match status" value="1"/>
</dbReference>
<comment type="cofactor">
    <cofactor evidence="1 6 7">
        <name>pyridoxal 5'-phosphate</name>
        <dbReference type="ChEBI" id="CHEBI:597326"/>
    </cofactor>
</comment>
<evidence type="ECO:0000256" key="3">
    <source>
        <dbReference type="ARBA" id="ARBA00022793"/>
    </source>
</evidence>
<dbReference type="InterPro" id="IPR021115">
    <property type="entry name" value="Pyridoxal-P_BS"/>
</dbReference>
<dbReference type="FunFam" id="3.40.640.10:FF:000025">
    <property type="entry name" value="Histidine decarboxylase"/>
    <property type="match status" value="1"/>
</dbReference>
<dbReference type="PROSITE" id="PS00392">
    <property type="entry name" value="DDC_GAD_HDC_YDC"/>
    <property type="match status" value="1"/>
</dbReference>
<comment type="similarity">
    <text evidence="2 7">Belongs to the group II decarboxylase family.</text>
</comment>
<feature type="modified residue" description="N6-(pyridoxal phosphate)lysine" evidence="6">
    <location>
        <position position="302"/>
    </location>
</feature>
<keyword evidence="5 7" id="KW-0456">Lyase</keyword>
<dbReference type="GO" id="GO:0030170">
    <property type="term" value="F:pyridoxal phosphate binding"/>
    <property type="evidence" value="ECO:0007669"/>
    <property type="project" value="InterPro"/>
</dbReference>
<dbReference type="PRINTS" id="PR00800">
    <property type="entry name" value="YHDCRBOXLASE"/>
</dbReference>
<dbReference type="Gene3D" id="1.20.1340.10">
    <property type="entry name" value="dopa decarboxylase, N-terminal domain"/>
    <property type="match status" value="1"/>
</dbReference>
<dbReference type="GO" id="GO:0005737">
    <property type="term" value="C:cytoplasm"/>
    <property type="evidence" value="ECO:0007669"/>
    <property type="project" value="TreeGrafter"/>
</dbReference>
<dbReference type="Pfam" id="PF00282">
    <property type="entry name" value="Pyridoxal_deC"/>
    <property type="match status" value="1"/>
</dbReference>
<dbReference type="GO" id="GO:0019752">
    <property type="term" value="P:carboxylic acid metabolic process"/>
    <property type="evidence" value="ECO:0007669"/>
    <property type="project" value="InterPro"/>
</dbReference>
<gene>
    <name evidence="9" type="ORF">LSALG_LOCUS5401</name>
</gene>
<evidence type="ECO:0000256" key="8">
    <source>
        <dbReference type="SAM" id="MobiDB-lite"/>
    </source>
</evidence>
<dbReference type="Proteomes" id="UP001177003">
    <property type="component" value="Chromosome 0"/>
</dbReference>
<dbReference type="PANTHER" id="PTHR11999:SF96">
    <property type="entry name" value="TYROSINE DECARBOXYLASE"/>
    <property type="match status" value="1"/>
</dbReference>
<evidence type="ECO:0000256" key="7">
    <source>
        <dbReference type="RuleBase" id="RU000382"/>
    </source>
</evidence>
<evidence type="ECO:0000256" key="2">
    <source>
        <dbReference type="ARBA" id="ARBA00009533"/>
    </source>
</evidence>
<dbReference type="InterPro" id="IPR015424">
    <property type="entry name" value="PyrdxlP-dep_Trfase"/>
</dbReference>
<dbReference type="EMBL" id="OX465086">
    <property type="protein sequence ID" value="CAI9264766.1"/>
    <property type="molecule type" value="Genomic_DNA"/>
</dbReference>
<dbReference type="GO" id="GO:0006520">
    <property type="term" value="P:amino acid metabolic process"/>
    <property type="evidence" value="ECO:0007669"/>
    <property type="project" value="InterPro"/>
</dbReference>
<proteinExistence type="inferred from homology"/>
<protein>
    <recommendedName>
        <fullName evidence="11">Tyrosine decarboxylase</fullName>
    </recommendedName>
</protein>
<evidence type="ECO:0000256" key="4">
    <source>
        <dbReference type="ARBA" id="ARBA00022898"/>
    </source>
</evidence>
<dbReference type="InterPro" id="IPR010977">
    <property type="entry name" value="Aromatic_deC"/>
</dbReference>
<dbReference type="Gene3D" id="3.40.640.10">
    <property type="entry name" value="Type I PLP-dependent aspartate aminotransferase-like (Major domain)"/>
    <property type="match status" value="1"/>
</dbReference>
<name>A0AA35YAE4_LACSI</name>
<organism evidence="9 10">
    <name type="scientific">Lactuca saligna</name>
    <name type="common">Willowleaf lettuce</name>
    <dbReference type="NCBI Taxonomy" id="75948"/>
    <lineage>
        <taxon>Eukaryota</taxon>
        <taxon>Viridiplantae</taxon>
        <taxon>Streptophyta</taxon>
        <taxon>Embryophyta</taxon>
        <taxon>Tracheophyta</taxon>
        <taxon>Spermatophyta</taxon>
        <taxon>Magnoliopsida</taxon>
        <taxon>eudicotyledons</taxon>
        <taxon>Gunneridae</taxon>
        <taxon>Pentapetalae</taxon>
        <taxon>asterids</taxon>
        <taxon>campanulids</taxon>
        <taxon>Asterales</taxon>
        <taxon>Asteraceae</taxon>
        <taxon>Cichorioideae</taxon>
        <taxon>Cichorieae</taxon>
        <taxon>Lactucinae</taxon>
        <taxon>Lactuca</taxon>
    </lineage>
</organism>
<keyword evidence="4 6" id="KW-0663">Pyridoxal phosphate</keyword>
<dbReference type="InterPro" id="IPR015422">
    <property type="entry name" value="PyrdxlP-dep_Trfase_small"/>
</dbReference>
<keyword evidence="10" id="KW-1185">Reference proteome</keyword>